<evidence type="ECO:0000256" key="11">
    <source>
        <dbReference type="ARBA" id="ARBA00023224"/>
    </source>
</evidence>
<dbReference type="InterPro" id="IPR000276">
    <property type="entry name" value="GPCR_Rhodpsn"/>
</dbReference>
<evidence type="ECO:0000256" key="2">
    <source>
        <dbReference type="ARBA" id="ARBA00010663"/>
    </source>
</evidence>
<evidence type="ECO:0000256" key="3">
    <source>
        <dbReference type="ARBA" id="ARBA00022475"/>
    </source>
</evidence>
<dbReference type="Gene3D" id="1.20.1070.10">
    <property type="entry name" value="Rhodopsin 7-helix transmembrane proteins"/>
    <property type="match status" value="1"/>
</dbReference>
<feature type="transmembrane region" description="Helical" evidence="14">
    <location>
        <begin position="285"/>
        <end position="303"/>
    </location>
</feature>
<comment type="subcellular location">
    <subcellularLocation>
        <location evidence="1">Cell membrane</location>
        <topology evidence="1">Multi-pass membrane protein</topology>
    </subcellularLocation>
</comment>
<name>A0A226DND2_FOLCA</name>
<dbReference type="PANTHER" id="PTHR24243">
    <property type="entry name" value="G-PROTEIN COUPLED RECEPTOR"/>
    <property type="match status" value="1"/>
</dbReference>
<sequence length="527" mass="59758">MVIRNRSYPRIVKTRIGSDFHTDRIEDPRIRQSDPIRTDEILGSHRILGSSDVNSFHIWVASHHHLYFRCISSHPTYPLKLSSHHTPHFLSHLSRALLELEMPPRKSKHKKWKLDMSGESHKLSPSRHGPEMKGNHLSIILLITTALVHSFVQGTLADGMDLFHNKVPPDHVSFEPPDEDAALLNSEGYQSASNSSFSSSSYSSMEIEDDMHMPGNGTGFNPYANLSVEELMELEIDDNPLRDPLSIAIPMTMIYSLILISGLVGNMSTCIVIARTSYMHTATNYYLFSLAMSDLLLLISGLPQEIYHIWVKYPYIFGEAFCLIRGLAAETSANATVLTITAFTVERFVAIVYPLKSHKLSQLSRVIRMIGIIWGVAFCLALPQSAQFGVKDQMSRYNPDVVLIKGAWCTLVREIFPYAFQISICVFFVIPMTIISVLYILIGLKLRRSRKSPLNHEPRLHPRHSQSHVVRMLGTFVQVLDIIRCKLILKMHLSYNSVLLSLLARRHLELSRISVCRDAIRFAFSNL</sequence>
<evidence type="ECO:0000256" key="7">
    <source>
        <dbReference type="ARBA" id="ARBA00023136"/>
    </source>
</evidence>
<feature type="region of interest" description="Disordered" evidence="13">
    <location>
        <begin position="108"/>
        <end position="131"/>
    </location>
</feature>
<keyword evidence="5 14" id="KW-1133">Transmembrane helix</keyword>
<feature type="transmembrane region" description="Helical" evidence="14">
    <location>
        <begin position="418"/>
        <end position="442"/>
    </location>
</feature>
<feature type="transmembrane region" description="Helical" evidence="14">
    <location>
        <begin position="137"/>
        <end position="156"/>
    </location>
</feature>
<feature type="domain" description="G-protein coupled receptors family 1 profile" evidence="15">
    <location>
        <begin position="265"/>
        <end position="480"/>
    </location>
</feature>
<dbReference type="SUPFAM" id="SSF81321">
    <property type="entry name" value="Family A G protein-coupled receptor-like"/>
    <property type="match status" value="1"/>
</dbReference>
<evidence type="ECO:0000256" key="1">
    <source>
        <dbReference type="ARBA" id="ARBA00004651"/>
    </source>
</evidence>
<keyword evidence="3" id="KW-1003">Cell membrane</keyword>
<feature type="transmembrane region" description="Helical" evidence="14">
    <location>
        <begin position="367"/>
        <end position="386"/>
    </location>
</feature>
<accession>A0A226DND2</accession>
<comment type="caution">
    <text evidence="16">The sequence shown here is derived from an EMBL/GenBank/DDBJ whole genome shotgun (WGS) entry which is preliminary data.</text>
</comment>
<dbReference type="EMBL" id="LNIX01000015">
    <property type="protein sequence ID" value="OXA46508.1"/>
    <property type="molecule type" value="Genomic_DNA"/>
</dbReference>
<evidence type="ECO:0000256" key="14">
    <source>
        <dbReference type="SAM" id="Phobius"/>
    </source>
</evidence>
<dbReference type="PROSITE" id="PS00237">
    <property type="entry name" value="G_PROTEIN_RECEP_F1_1"/>
    <property type="match status" value="1"/>
</dbReference>
<dbReference type="PANTHER" id="PTHR24243:SF208">
    <property type="entry name" value="PYROKININ-1 RECEPTOR"/>
    <property type="match status" value="1"/>
</dbReference>
<dbReference type="GO" id="GO:0005886">
    <property type="term" value="C:plasma membrane"/>
    <property type="evidence" value="ECO:0007669"/>
    <property type="project" value="UniProtKB-SubCell"/>
</dbReference>
<evidence type="ECO:0000256" key="4">
    <source>
        <dbReference type="ARBA" id="ARBA00022692"/>
    </source>
</evidence>
<dbReference type="PRINTS" id="PR01565">
    <property type="entry name" value="NEUROMEDINUR"/>
</dbReference>
<dbReference type="AlphaFoldDB" id="A0A226DND2"/>
<evidence type="ECO:0000256" key="13">
    <source>
        <dbReference type="SAM" id="MobiDB-lite"/>
    </source>
</evidence>
<feature type="transmembrane region" description="Helical" evidence="14">
    <location>
        <begin position="247"/>
        <end position="273"/>
    </location>
</feature>
<evidence type="ECO:0000256" key="6">
    <source>
        <dbReference type="ARBA" id="ARBA00023040"/>
    </source>
</evidence>
<keyword evidence="10" id="KW-0325">Glycoprotein</keyword>
<dbReference type="Pfam" id="PF00001">
    <property type="entry name" value="7tm_1"/>
    <property type="match status" value="1"/>
</dbReference>
<proteinExistence type="inferred from homology"/>
<dbReference type="OrthoDB" id="5950040at2759"/>
<evidence type="ECO:0000256" key="12">
    <source>
        <dbReference type="RuleBase" id="RU000688"/>
    </source>
</evidence>
<evidence type="ECO:0000313" key="17">
    <source>
        <dbReference type="Proteomes" id="UP000198287"/>
    </source>
</evidence>
<dbReference type="STRING" id="158441.A0A226DND2"/>
<keyword evidence="7 14" id="KW-0472">Membrane</keyword>
<keyword evidence="8" id="KW-1015">Disulfide bond</keyword>
<evidence type="ECO:0000256" key="5">
    <source>
        <dbReference type="ARBA" id="ARBA00022989"/>
    </source>
</evidence>
<evidence type="ECO:0000256" key="10">
    <source>
        <dbReference type="ARBA" id="ARBA00023180"/>
    </source>
</evidence>
<keyword evidence="4 12" id="KW-0812">Transmembrane</keyword>
<protein>
    <submittedName>
        <fullName evidence="16">Neuromedin-U receptor 2</fullName>
    </submittedName>
</protein>
<keyword evidence="9 12" id="KW-0675">Receptor</keyword>
<dbReference type="Proteomes" id="UP000198287">
    <property type="component" value="Unassembled WGS sequence"/>
</dbReference>
<organism evidence="16 17">
    <name type="scientific">Folsomia candida</name>
    <name type="common">Springtail</name>
    <dbReference type="NCBI Taxonomy" id="158441"/>
    <lineage>
        <taxon>Eukaryota</taxon>
        <taxon>Metazoa</taxon>
        <taxon>Ecdysozoa</taxon>
        <taxon>Arthropoda</taxon>
        <taxon>Hexapoda</taxon>
        <taxon>Collembola</taxon>
        <taxon>Entomobryomorpha</taxon>
        <taxon>Isotomoidea</taxon>
        <taxon>Isotomidae</taxon>
        <taxon>Proisotominae</taxon>
        <taxon>Folsomia</taxon>
    </lineage>
</organism>
<evidence type="ECO:0000256" key="8">
    <source>
        <dbReference type="ARBA" id="ARBA00023157"/>
    </source>
</evidence>
<feature type="compositionally biased region" description="Basic and acidic residues" evidence="13">
    <location>
        <begin position="113"/>
        <end position="131"/>
    </location>
</feature>
<dbReference type="InterPro" id="IPR005390">
    <property type="entry name" value="NeuromedU_rcpt"/>
</dbReference>
<dbReference type="GO" id="GO:0001607">
    <property type="term" value="F:neuromedin U receptor activity"/>
    <property type="evidence" value="ECO:0007669"/>
    <property type="project" value="InterPro"/>
</dbReference>
<dbReference type="InterPro" id="IPR017452">
    <property type="entry name" value="GPCR_Rhodpsn_7TM"/>
</dbReference>
<gene>
    <name evidence="16" type="ORF">Fcan01_18680</name>
</gene>
<reference evidence="16 17" key="1">
    <citation type="submission" date="2015-12" db="EMBL/GenBank/DDBJ databases">
        <title>The genome of Folsomia candida.</title>
        <authorList>
            <person name="Faddeeva A."/>
            <person name="Derks M.F."/>
            <person name="Anvar Y."/>
            <person name="Smit S."/>
            <person name="Van Straalen N."/>
            <person name="Roelofs D."/>
        </authorList>
    </citation>
    <scope>NUCLEOTIDE SEQUENCE [LARGE SCALE GENOMIC DNA]</scope>
    <source>
        <strain evidence="16 17">VU population</strain>
        <tissue evidence="16">Whole body</tissue>
    </source>
</reference>
<dbReference type="PROSITE" id="PS50262">
    <property type="entry name" value="G_PROTEIN_RECEP_F1_2"/>
    <property type="match status" value="1"/>
</dbReference>
<evidence type="ECO:0000313" key="16">
    <source>
        <dbReference type="EMBL" id="OXA46508.1"/>
    </source>
</evidence>
<dbReference type="PRINTS" id="PR00237">
    <property type="entry name" value="GPCRRHODOPSN"/>
</dbReference>
<evidence type="ECO:0000259" key="15">
    <source>
        <dbReference type="PROSITE" id="PS50262"/>
    </source>
</evidence>
<keyword evidence="6 12" id="KW-0297">G-protein coupled receptor</keyword>
<keyword evidence="17" id="KW-1185">Reference proteome</keyword>
<evidence type="ECO:0000256" key="9">
    <source>
        <dbReference type="ARBA" id="ARBA00023170"/>
    </source>
</evidence>
<keyword evidence="11 12" id="KW-0807">Transducer</keyword>
<comment type="similarity">
    <text evidence="2 12">Belongs to the G-protein coupled receptor 1 family.</text>
</comment>